<dbReference type="Proteomes" id="UP000254575">
    <property type="component" value="Unassembled WGS sequence"/>
</dbReference>
<dbReference type="AlphaFoldDB" id="A0A380N0C4"/>
<reference evidence="3 4" key="1">
    <citation type="submission" date="2018-06" db="EMBL/GenBank/DDBJ databases">
        <authorList>
            <consortium name="Pathogen Informatics"/>
            <person name="Doyle S."/>
        </authorList>
    </citation>
    <scope>NUCLEOTIDE SEQUENCE [LARGE SCALE GENOMIC DNA]</scope>
    <source>
        <strain evidence="3 4">NCTC10717</strain>
    </source>
</reference>
<feature type="domain" description="Glycosyl transferase CAP10" evidence="2">
    <location>
        <begin position="98"/>
        <end position="318"/>
    </location>
</feature>
<evidence type="ECO:0000313" key="4">
    <source>
        <dbReference type="Proteomes" id="UP000254575"/>
    </source>
</evidence>
<dbReference type="SMART" id="SM00672">
    <property type="entry name" value="CAP10"/>
    <property type="match status" value="1"/>
</dbReference>
<dbReference type="PANTHER" id="PTHR12203">
    <property type="entry name" value="KDEL LYS-ASP-GLU-LEU CONTAINING - RELATED"/>
    <property type="match status" value="1"/>
</dbReference>
<dbReference type="InterPro" id="IPR006598">
    <property type="entry name" value="CAP10"/>
</dbReference>
<proteinExistence type="predicted"/>
<keyword evidence="4" id="KW-1185">Reference proteome</keyword>
<dbReference type="InterPro" id="IPR051091">
    <property type="entry name" value="O-Glucosyltr/Glycosyltrsf_90"/>
</dbReference>
<sequence length="326" mass="38962">MNSLLAKKLGRYHRRLHKFAFYFSHAGLELLPNFLLEKDYKNVLADMEKLTDDKRVRILSRCDYYHRLNSSFYIDNPDAYCGNFPRQKPSAYYYDLAPLLHYFPENNGFYYEFGDVIHVPKVPSFVKSRPIMNQGNENSILLKLDSVRHFYVLPDHIPFKKKKSMLLWRGAAHQTHRLDFLERYHHLPRLDVACVHEKSRDKAYHGSYLTIPEQLEYKYILSIEGNDVATNLKWIFYSNSLCFMCRPRYETWLMEGALEPNVHYVLLRDDYADIEEKLDYFESHPEAALDIIHNAQMWMQQFMDKDKERLLSLLVMEKYFRLSGQL</sequence>
<protein>
    <submittedName>
        <fullName evidence="3">Arabidopsis thaliana protein of uncharacterized function (DUF821)</fullName>
    </submittedName>
</protein>
<dbReference type="Pfam" id="PF05686">
    <property type="entry name" value="Glyco_transf_90"/>
    <property type="match status" value="1"/>
</dbReference>
<dbReference type="EMBL" id="UHIA01000004">
    <property type="protein sequence ID" value="SUO97716.1"/>
    <property type="molecule type" value="Genomic_DNA"/>
</dbReference>
<evidence type="ECO:0000259" key="2">
    <source>
        <dbReference type="SMART" id="SM00672"/>
    </source>
</evidence>
<evidence type="ECO:0000256" key="1">
    <source>
        <dbReference type="ARBA" id="ARBA00022679"/>
    </source>
</evidence>
<organism evidence="3 4">
    <name type="scientific">Suttonella indologenes</name>
    <dbReference type="NCBI Taxonomy" id="13276"/>
    <lineage>
        <taxon>Bacteria</taxon>
        <taxon>Pseudomonadati</taxon>
        <taxon>Pseudomonadota</taxon>
        <taxon>Gammaproteobacteria</taxon>
        <taxon>Cardiobacteriales</taxon>
        <taxon>Cardiobacteriaceae</taxon>
        <taxon>Suttonella</taxon>
    </lineage>
</organism>
<gene>
    <name evidence="3" type="ORF">NCTC10717_01585</name>
</gene>
<dbReference type="GO" id="GO:0016740">
    <property type="term" value="F:transferase activity"/>
    <property type="evidence" value="ECO:0007669"/>
    <property type="project" value="UniProtKB-KW"/>
</dbReference>
<accession>A0A380N0C4</accession>
<keyword evidence="1" id="KW-0808">Transferase</keyword>
<evidence type="ECO:0000313" key="3">
    <source>
        <dbReference type="EMBL" id="SUO97716.1"/>
    </source>
</evidence>
<dbReference type="OrthoDB" id="767964at2"/>
<dbReference type="PANTHER" id="PTHR12203:SF35">
    <property type="entry name" value="PROTEIN O-GLUCOSYLTRANSFERASE 1"/>
    <property type="match status" value="1"/>
</dbReference>
<name>A0A380N0C4_9GAMM</name>